<dbReference type="Pfam" id="PF00072">
    <property type="entry name" value="Response_reg"/>
    <property type="match status" value="1"/>
</dbReference>
<dbReference type="GeneID" id="97547498"/>
<feature type="domain" description="PAC" evidence="11">
    <location>
        <begin position="621"/>
        <end position="672"/>
    </location>
</feature>
<dbReference type="InterPro" id="IPR011495">
    <property type="entry name" value="Sig_transdc_His_kin_sub2_dim/P"/>
</dbReference>
<feature type="domain" description="PAS" evidence="10">
    <location>
        <begin position="139"/>
        <end position="193"/>
    </location>
</feature>
<dbReference type="InterPro" id="IPR035965">
    <property type="entry name" value="PAS-like_dom_sf"/>
</dbReference>
<evidence type="ECO:0000259" key="8">
    <source>
        <dbReference type="PROSITE" id="PS50109"/>
    </source>
</evidence>
<dbReference type="SMART" id="SM00448">
    <property type="entry name" value="REC"/>
    <property type="match status" value="1"/>
</dbReference>
<dbReference type="Gene3D" id="3.30.565.10">
    <property type="entry name" value="Histidine kinase-like ATPase, C-terminal domain"/>
    <property type="match status" value="1"/>
</dbReference>
<dbReference type="RefSeq" id="WP_109970038.1">
    <property type="nucleotide sequence ID" value="NZ_CP176093.1"/>
</dbReference>
<keyword evidence="13" id="KW-1185">Reference proteome</keyword>
<evidence type="ECO:0000256" key="6">
    <source>
        <dbReference type="ARBA" id="ARBA00023012"/>
    </source>
</evidence>
<keyword evidence="3" id="KW-0547">Nucleotide-binding</keyword>
<dbReference type="PANTHER" id="PTHR43065">
    <property type="entry name" value="SENSOR HISTIDINE KINASE"/>
    <property type="match status" value="1"/>
</dbReference>
<dbReference type="InterPro" id="IPR013656">
    <property type="entry name" value="PAS_4"/>
</dbReference>
<protein>
    <recommendedName>
        <fullName evidence="14">Histidine kinase</fullName>
    </recommendedName>
</protein>
<dbReference type="PROSITE" id="PS50110">
    <property type="entry name" value="RESPONSE_REGULATORY"/>
    <property type="match status" value="1"/>
</dbReference>
<evidence type="ECO:0000256" key="2">
    <source>
        <dbReference type="ARBA" id="ARBA00022679"/>
    </source>
</evidence>
<dbReference type="SUPFAM" id="SSF55785">
    <property type="entry name" value="PYP-like sensor domain (PAS domain)"/>
    <property type="match status" value="3"/>
</dbReference>
<dbReference type="InterPro" id="IPR001789">
    <property type="entry name" value="Sig_transdc_resp-reg_receiver"/>
</dbReference>
<dbReference type="SMART" id="SM00387">
    <property type="entry name" value="HATPase_c"/>
    <property type="match status" value="1"/>
</dbReference>
<dbReference type="SMART" id="SM00086">
    <property type="entry name" value="PAC"/>
    <property type="match status" value="3"/>
</dbReference>
<dbReference type="PANTHER" id="PTHR43065:SF23">
    <property type="entry name" value="SENSOR HISTIDINE KINASE PDTAS"/>
    <property type="match status" value="1"/>
</dbReference>
<dbReference type="CDD" id="cd00130">
    <property type="entry name" value="PAS"/>
    <property type="match status" value="3"/>
</dbReference>
<keyword evidence="5" id="KW-0067">ATP-binding</keyword>
<feature type="modified residue" description="4-aspartylphosphate" evidence="7">
    <location>
        <position position="58"/>
    </location>
</feature>
<dbReference type="SMART" id="SM00091">
    <property type="entry name" value="PAS"/>
    <property type="match status" value="3"/>
</dbReference>
<dbReference type="InterPro" id="IPR004358">
    <property type="entry name" value="Sig_transdc_His_kin-like_C"/>
</dbReference>
<dbReference type="Proteomes" id="UP000245657">
    <property type="component" value="Unassembled WGS sequence"/>
</dbReference>
<dbReference type="GO" id="GO:0005524">
    <property type="term" value="F:ATP binding"/>
    <property type="evidence" value="ECO:0007669"/>
    <property type="project" value="UniProtKB-KW"/>
</dbReference>
<evidence type="ECO:0000256" key="1">
    <source>
        <dbReference type="ARBA" id="ARBA00022553"/>
    </source>
</evidence>
<dbReference type="NCBIfam" id="TIGR00229">
    <property type="entry name" value="sensory_box"/>
    <property type="match status" value="3"/>
</dbReference>
<dbReference type="InterPro" id="IPR001610">
    <property type="entry name" value="PAC"/>
</dbReference>
<comment type="caution">
    <text evidence="12">The sequence shown here is derived from an EMBL/GenBank/DDBJ whole genome shotgun (WGS) entry which is preliminary data.</text>
</comment>
<dbReference type="PROSITE" id="PS50112">
    <property type="entry name" value="PAS"/>
    <property type="match status" value="1"/>
</dbReference>
<evidence type="ECO:0000256" key="3">
    <source>
        <dbReference type="ARBA" id="ARBA00022741"/>
    </source>
</evidence>
<dbReference type="SUPFAM" id="SSF55874">
    <property type="entry name" value="ATPase domain of HSP90 chaperone/DNA topoisomerase II/histidine kinase"/>
    <property type="match status" value="1"/>
</dbReference>
<dbReference type="Gene3D" id="3.30.450.20">
    <property type="entry name" value="PAS domain"/>
    <property type="match status" value="3"/>
</dbReference>
<dbReference type="EMBL" id="QGMY01000017">
    <property type="protein sequence ID" value="PWR69974.1"/>
    <property type="molecule type" value="Genomic_DNA"/>
</dbReference>
<keyword evidence="1 7" id="KW-0597">Phosphoprotein</keyword>
<evidence type="ECO:0000259" key="10">
    <source>
        <dbReference type="PROSITE" id="PS50112"/>
    </source>
</evidence>
<dbReference type="CDD" id="cd00156">
    <property type="entry name" value="REC"/>
    <property type="match status" value="1"/>
</dbReference>
<dbReference type="InterPro" id="IPR003594">
    <property type="entry name" value="HATPase_dom"/>
</dbReference>
<evidence type="ECO:0000259" key="9">
    <source>
        <dbReference type="PROSITE" id="PS50110"/>
    </source>
</evidence>
<dbReference type="InterPro" id="IPR013767">
    <property type="entry name" value="PAS_fold"/>
</dbReference>
<dbReference type="AlphaFoldDB" id="A0A2V2MP29"/>
<evidence type="ECO:0000256" key="7">
    <source>
        <dbReference type="PROSITE-ProRule" id="PRU00169"/>
    </source>
</evidence>
<dbReference type="GO" id="GO:0016301">
    <property type="term" value="F:kinase activity"/>
    <property type="evidence" value="ECO:0007669"/>
    <property type="project" value="UniProtKB-KW"/>
</dbReference>
<feature type="domain" description="Histidine kinase" evidence="8">
    <location>
        <begin position="683"/>
        <end position="878"/>
    </location>
</feature>
<dbReference type="InterPro" id="IPR029016">
    <property type="entry name" value="GAF-like_dom_sf"/>
</dbReference>
<dbReference type="InterPro" id="IPR011006">
    <property type="entry name" value="CheY-like_superfamily"/>
</dbReference>
<dbReference type="Pfam" id="PF00989">
    <property type="entry name" value="PAS"/>
    <property type="match status" value="1"/>
</dbReference>
<evidence type="ECO:0000256" key="4">
    <source>
        <dbReference type="ARBA" id="ARBA00022777"/>
    </source>
</evidence>
<dbReference type="OrthoDB" id="135748at2157"/>
<dbReference type="InterPro" id="IPR000014">
    <property type="entry name" value="PAS"/>
</dbReference>
<dbReference type="PROSITE" id="PS50113">
    <property type="entry name" value="PAC"/>
    <property type="match status" value="2"/>
</dbReference>
<evidence type="ECO:0008006" key="14">
    <source>
        <dbReference type="Google" id="ProtNLM"/>
    </source>
</evidence>
<dbReference type="GO" id="GO:0006355">
    <property type="term" value="P:regulation of DNA-templated transcription"/>
    <property type="evidence" value="ECO:0007669"/>
    <property type="project" value="InterPro"/>
</dbReference>
<name>A0A2V2MP29_9EURY</name>
<feature type="domain" description="Response regulatory" evidence="9">
    <location>
        <begin position="8"/>
        <end position="123"/>
    </location>
</feature>
<dbReference type="PROSITE" id="PS50109">
    <property type="entry name" value="HIS_KIN"/>
    <property type="match status" value="1"/>
</dbReference>
<dbReference type="InterPro" id="IPR000700">
    <property type="entry name" value="PAS-assoc_C"/>
</dbReference>
<evidence type="ECO:0000313" key="13">
    <source>
        <dbReference type="Proteomes" id="UP000245657"/>
    </source>
</evidence>
<sequence>MEFDSAVRVLFVDDEPALLHAIRDYLTIIHSLEVDITNDPADAIQSGQLFSYDCLVVDYDMPDMDGITLLKAIRQVDPDIPVIVFTGKSREEVVIEAINNGADFYLQKGGNAEELFAELAHDIGKAARRFRAERALTESEQLYRAVVEDQTEFICQMDPEGAIRFVNSSFAKYISREPENLIGSDFFALFGEEGEDLKEAPDICDPDNPVVHAEIRNIRSDGSKSDLHWTLRLLFDSSFEPREILAVGRDISAQKEVARQISIQRDLALELAMVSSVDMVLELSLKAVVKLTGMDTGSVYLRDRVTGTVVKAFECGPHRRSLSQFMDIWQNDNVDLLAVLAGTSRYYSQTDLSRFEAPFLSLVIVPVQRYDEVTGWFVVGSDTMNEVPITYRSSLETVVSQIGNVIARIQAEDALRDALIESEERYMQLSESSPDAIAILSAHNRPVYLNPAALFLFGVHSFDEFMTQPLNEYFDSASYPAVSDMLSLSFSLRRPNSCEAVMWSRSGREIYAELIAVPITQSGDTAVLLIIRNRTEQKLSERALAESERHFRELADLLPEPVFETDAWGYVTFCNRGAHALLAPGNDTTLIGVSFFQFFSDQDQGKLGSVLDEVKADPTVRNGDFTVRAKDGGERSVLLSLSPVFRDTVYDGVRGVIVDITEMKRYQETLQRTIEEKDVLFRELHHRVKNNMQVISSLLQLQEEYIEDERLISAIHDCEQRIASMALVHETLYRSDSLSGISFATYLENLAEEVISSIATVRDIRAEIDVGDVRFNLDTVVTLGLIINELMVNSMKYAFTGKGKGTISVCMKHGEGSYVITYADDGIGLPPDFSIDSSSSLGMRLVRVLTRQLLGSVTVGDSEDGPGARFTIQFPVHK</sequence>
<dbReference type="GO" id="GO:0000160">
    <property type="term" value="P:phosphorelay signal transduction system"/>
    <property type="evidence" value="ECO:0007669"/>
    <property type="project" value="UniProtKB-KW"/>
</dbReference>
<dbReference type="InterPro" id="IPR036890">
    <property type="entry name" value="HATPase_C_sf"/>
</dbReference>
<dbReference type="PRINTS" id="PR00344">
    <property type="entry name" value="BCTRLSENSOR"/>
</dbReference>
<dbReference type="Gene3D" id="3.30.450.40">
    <property type="match status" value="1"/>
</dbReference>
<dbReference type="Pfam" id="PF07568">
    <property type="entry name" value="HisKA_2"/>
    <property type="match status" value="1"/>
</dbReference>
<dbReference type="SUPFAM" id="SSF55781">
    <property type="entry name" value="GAF domain-like"/>
    <property type="match status" value="1"/>
</dbReference>
<evidence type="ECO:0000259" key="11">
    <source>
        <dbReference type="PROSITE" id="PS50113"/>
    </source>
</evidence>
<keyword evidence="6" id="KW-0902">Two-component regulatory system</keyword>
<proteinExistence type="predicted"/>
<reference evidence="12 13" key="1">
    <citation type="submission" date="2018-05" db="EMBL/GenBank/DDBJ databases">
        <title>Draft genome of Methanospirillum lacunae Ki8-1.</title>
        <authorList>
            <person name="Dueholm M.S."/>
            <person name="Nielsen P.H."/>
            <person name="Bakmann L.F."/>
            <person name="Otzen D.E."/>
        </authorList>
    </citation>
    <scope>NUCLEOTIDE SEQUENCE [LARGE SCALE GENOMIC DNA]</scope>
    <source>
        <strain evidence="12 13">Ki8-1</strain>
    </source>
</reference>
<evidence type="ECO:0000256" key="5">
    <source>
        <dbReference type="ARBA" id="ARBA00022840"/>
    </source>
</evidence>
<feature type="domain" description="PAC" evidence="11">
    <location>
        <begin position="211"/>
        <end position="263"/>
    </location>
</feature>
<accession>A0A2V2MP29</accession>
<keyword evidence="2" id="KW-0808">Transferase</keyword>
<dbReference type="Pfam" id="PF02518">
    <property type="entry name" value="HATPase_c"/>
    <property type="match status" value="1"/>
</dbReference>
<dbReference type="SUPFAM" id="SSF52172">
    <property type="entry name" value="CheY-like"/>
    <property type="match status" value="1"/>
</dbReference>
<evidence type="ECO:0000313" key="12">
    <source>
        <dbReference type="EMBL" id="PWR69974.1"/>
    </source>
</evidence>
<dbReference type="Gene3D" id="3.40.50.2300">
    <property type="match status" value="1"/>
</dbReference>
<organism evidence="12 13">
    <name type="scientific">Methanospirillum lacunae</name>
    <dbReference type="NCBI Taxonomy" id="668570"/>
    <lineage>
        <taxon>Archaea</taxon>
        <taxon>Methanobacteriati</taxon>
        <taxon>Methanobacteriota</taxon>
        <taxon>Stenosarchaea group</taxon>
        <taxon>Methanomicrobia</taxon>
        <taxon>Methanomicrobiales</taxon>
        <taxon>Methanospirillaceae</taxon>
        <taxon>Methanospirillum</taxon>
    </lineage>
</organism>
<keyword evidence="4" id="KW-0418">Kinase</keyword>
<gene>
    <name evidence="12" type="ORF">DK846_16215</name>
</gene>
<dbReference type="Pfam" id="PF08448">
    <property type="entry name" value="PAS_4"/>
    <property type="match status" value="2"/>
</dbReference>
<dbReference type="InterPro" id="IPR005467">
    <property type="entry name" value="His_kinase_dom"/>
</dbReference>